<evidence type="ECO:0000256" key="4">
    <source>
        <dbReference type="ARBA" id="ARBA00022840"/>
    </source>
</evidence>
<keyword evidence="7" id="KW-1185">Reference proteome</keyword>
<keyword evidence="3 6" id="KW-0418">Kinase</keyword>
<dbReference type="InterPro" id="IPR001206">
    <property type="entry name" value="Diacylglycerol_kinase_cat_dom"/>
</dbReference>
<dbReference type="Proteomes" id="UP001233360">
    <property type="component" value="Unassembled WGS sequence"/>
</dbReference>
<dbReference type="PANTHER" id="PTHR12358">
    <property type="entry name" value="SPHINGOSINE KINASE"/>
    <property type="match status" value="1"/>
</dbReference>
<evidence type="ECO:0000313" key="6">
    <source>
        <dbReference type="EMBL" id="MDQ1210009.1"/>
    </source>
</evidence>
<evidence type="ECO:0000256" key="2">
    <source>
        <dbReference type="ARBA" id="ARBA00022741"/>
    </source>
</evidence>
<sequence length="313" mass="34890">MLKPLSIIYNGKSGFHASDKEGVYEQIMTLFTRYDFEIQVFELNEKITFDELMEQVLLRHLDLNTSEYKGVIVAAGGDGTLNAVASRLVDTPIPMGILPLGTFNYVARVLNIPLDLLAAAEVIADGTIRSVHVATINDRIYLNNASLGLYPLFIQKREYYNKRFGRFPLNAYTSGLDVLIRDHKELKLSISVDDHVYPVKTPLIFFGNNQLQLKELNLHIAECAAQGRVAGVVVAKSDKLSLFKMLFELIKGKLEKAKDVYSFSADQVVVDCKRKKLTVAIDGEIEELQTPLTFAVKKNALNIMVPAHVAASV</sequence>
<keyword evidence="4" id="KW-0067">ATP-binding</keyword>
<evidence type="ECO:0000256" key="3">
    <source>
        <dbReference type="ARBA" id="ARBA00022777"/>
    </source>
</evidence>
<dbReference type="Gene3D" id="3.40.50.10330">
    <property type="entry name" value="Probable inorganic polyphosphate/atp-NAD kinase, domain 1"/>
    <property type="match status" value="1"/>
</dbReference>
<dbReference type="PROSITE" id="PS50146">
    <property type="entry name" value="DAGK"/>
    <property type="match status" value="1"/>
</dbReference>
<evidence type="ECO:0000256" key="1">
    <source>
        <dbReference type="ARBA" id="ARBA00022679"/>
    </source>
</evidence>
<dbReference type="SUPFAM" id="SSF111331">
    <property type="entry name" value="NAD kinase/diacylglycerol kinase-like"/>
    <property type="match status" value="1"/>
</dbReference>
<keyword evidence="1" id="KW-0808">Transferase</keyword>
<dbReference type="Pfam" id="PF19279">
    <property type="entry name" value="YegS_C"/>
    <property type="match status" value="1"/>
</dbReference>
<name>A0ABU0UZM9_ACIBI</name>
<keyword evidence="2" id="KW-0547">Nucleotide-binding</keyword>
<protein>
    <submittedName>
        <fullName evidence="6">Diacylglycerol kinase family enzyme</fullName>
    </submittedName>
</protein>
<dbReference type="InterPro" id="IPR045540">
    <property type="entry name" value="YegS/DAGK_C"/>
</dbReference>
<proteinExistence type="predicted"/>
<feature type="domain" description="DAGKc" evidence="5">
    <location>
        <begin position="1"/>
        <end position="140"/>
    </location>
</feature>
<dbReference type="Pfam" id="PF00781">
    <property type="entry name" value="DAGK_cat"/>
    <property type="match status" value="1"/>
</dbReference>
<reference evidence="6 7" key="1">
    <citation type="submission" date="2023-07" db="EMBL/GenBank/DDBJ databases">
        <title>Functional and genomic diversity of the sorghum phyllosphere microbiome.</title>
        <authorList>
            <person name="Shade A."/>
        </authorList>
    </citation>
    <scope>NUCLEOTIDE SEQUENCE [LARGE SCALE GENOMIC DNA]</scope>
    <source>
        <strain evidence="6 7">SORGH_AS_0887</strain>
    </source>
</reference>
<dbReference type="InterPro" id="IPR017438">
    <property type="entry name" value="ATP-NAD_kinase_N"/>
</dbReference>
<dbReference type="InterPro" id="IPR016064">
    <property type="entry name" value="NAD/diacylglycerol_kinase_sf"/>
</dbReference>
<gene>
    <name evidence="6" type="ORF">QE380_002932</name>
</gene>
<comment type="caution">
    <text evidence="6">The sequence shown here is derived from an EMBL/GenBank/DDBJ whole genome shotgun (WGS) entry which is preliminary data.</text>
</comment>
<dbReference type="InterPro" id="IPR050187">
    <property type="entry name" value="Lipid_Phosphate_FormReg"/>
</dbReference>
<dbReference type="GO" id="GO:0016301">
    <property type="term" value="F:kinase activity"/>
    <property type="evidence" value="ECO:0007669"/>
    <property type="project" value="UniProtKB-KW"/>
</dbReference>
<dbReference type="SMART" id="SM00046">
    <property type="entry name" value="DAGKc"/>
    <property type="match status" value="1"/>
</dbReference>
<organism evidence="6 7">
    <name type="scientific">Acinetobacter baylyi</name>
    <dbReference type="NCBI Taxonomy" id="202950"/>
    <lineage>
        <taxon>Bacteria</taxon>
        <taxon>Pseudomonadati</taxon>
        <taxon>Pseudomonadota</taxon>
        <taxon>Gammaproteobacteria</taxon>
        <taxon>Moraxellales</taxon>
        <taxon>Moraxellaceae</taxon>
        <taxon>Acinetobacter</taxon>
    </lineage>
</organism>
<dbReference type="PANTHER" id="PTHR12358:SF54">
    <property type="entry name" value="SPHINGOSINE KINASE RELATED PROTEIN"/>
    <property type="match status" value="1"/>
</dbReference>
<dbReference type="Gene3D" id="2.60.200.40">
    <property type="match status" value="1"/>
</dbReference>
<evidence type="ECO:0000313" key="7">
    <source>
        <dbReference type="Proteomes" id="UP001233360"/>
    </source>
</evidence>
<dbReference type="RefSeq" id="WP_307004538.1">
    <property type="nucleotide sequence ID" value="NZ_JAUTBK010000002.1"/>
</dbReference>
<accession>A0ABU0UZM9</accession>
<evidence type="ECO:0000259" key="5">
    <source>
        <dbReference type="PROSITE" id="PS50146"/>
    </source>
</evidence>
<dbReference type="EMBL" id="JAUTBK010000002">
    <property type="protein sequence ID" value="MDQ1210009.1"/>
    <property type="molecule type" value="Genomic_DNA"/>
</dbReference>